<feature type="region of interest" description="Disordered" evidence="3">
    <location>
        <begin position="1"/>
        <end position="20"/>
    </location>
</feature>
<dbReference type="PANTHER" id="PTHR35603">
    <property type="match status" value="1"/>
</dbReference>
<feature type="compositionally biased region" description="Basic residues" evidence="3">
    <location>
        <begin position="101"/>
        <end position="114"/>
    </location>
</feature>
<organism evidence="4 5">
    <name type="scientific">Dendryphion nanum</name>
    <dbReference type="NCBI Taxonomy" id="256645"/>
    <lineage>
        <taxon>Eukaryota</taxon>
        <taxon>Fungi</taxon>
        <taxon>Dikarya</taxon>
        <taxon>Ascomycota</taxon>
        <taxon>Pezizomycotina</taxon>
        <taxon>Dothideomycetes</taxon>
        <taxon>Pleosporomycetidae</taxon>
        <taxon>Pleosporales</taxon>
        <taxon>Torulaceae</taxon>
        <taxon>Dendryphion</taxon>
    </lineage>
</organism>
<feature type="compositionally biased region" description="Basic and acidic residues" evidence="3">
    <location>
        <begin position="203"/>
        <end position="218"/>
    </location>
</feature>
<protein>
    <recommendedName>
        <fullName evidence="6">Glycine zipper 2TM domain-containing protein</fullName>
    </recommendedName>
</protein>
<dbReference type="PANTHER" id="PTHR35603:SF2">
    <property type="entry name" value="OUTER MEMBRANE LIPOPROTEIN"/>
    <property type="match status" value="1"/>
</dbReference>
<dbReference type="Proteomes" id="UP000700596">
    <property type="component" value="Unassembled WGS sequence"/>
</dbReference>
<accession>A0A9P9IGF3</accession>
<feature type="compositionally biased region" description="Basic and acidic residues" evidence="3">
    <location>
        <begin position="81"/>
        <end position="100"/>
    </location>
</feature>
<comment type="caution">
    <text evidence="4">The sequence shown here is derived from an EMBL/GenBank/DDBJ whole genome shotgun (WGS) entry which is preliminary data.</text>
</comment>
<dbReference type="GO" id="GO:0019867">
    <property type="term" value="C:outer membrane"/>
    <property type="evidence" value="ECO:0007669"/>
    <property type="project" value="InterPro"/>
</dbReference>
<feature type="region of interest" description="Disordered" evidence="3">
    <location>
        <begin position="66"/>
        <end position="147"/>
    </location>
</feature>
<gene>
    <name evidence="4" type="ORF">B0J11DRAFT_55724</name>
</gene>
<dbReference type="EMBL" id="JAGMWT010000010">
    <property type="protein sequence ID" value="KAH7121038.1"/>
    <property type="molecule type" value="Genomic_DNA"/>
</dbReference>
<evidence type="ECO:0008006" key="6">
    <source>
        <dbReference type="Google" id="ProtNLM"/>
    </source>
</evidence>
<feature type="region of interest" description="Disordered" evidence="3">
    <location>
        <begin position="188"/>
        <end position="218"/>
    </location>
</feature>
<evidence type="ECO:0000256" key="1">
    <source>
        <dbReference type="ARBA" id="ARBA00004370"/>
    </source>
</evidence>
<comment type="subcellular location">
    <subcellularLocation>
        <location evidence="1">Membrane</location>
    </subcellularLocation>
</comment>
<feature type="compositionally biased region" description="Basic and acidic residues" evidence="3">
    <location>
        <begin position="115"/>
        <end position="133"/>
    </location>
</feature>
<feature type="compositionally biased region" description="Basic residues" evidence="3">
    <location>
        <begin position="134"/>
        <end position="147"/>
    </location>
</feature>
<dbReference type="InterPro" id="IPR051407">
    <property type="entry name" value="Bact_OM_lipoprot/Surf_antigen"/>
</dbReference>
<dbReference type="AlphaFoldDB" id="A0A9P9IGF3"/>
<keyword evidence="5" id="KW-1185">Reference proteome</keyword>
<name>A0A9P9IGF3_9PLEO</name>
<evidence type="ECO:0000313" key="5">
    <source>
        <dbReference type="Proteomes" id="UP000700596"/>
    </source>
</evidence>
<evidence type="ECO:0000256" key="3">
    <source>
        <dbReference type="SAM" id="MobiDB-lite"/>
    </source>
</evidence>
<keyword evidence="2" id="KW-0472">Membrane</keyword>
<evidence type="ECO:0000313" key="4">
    <source>
        <dbReference type="EMBL" id="KAH7121038.1"/>
    </source>
</evidence>
<proteinExistence type="predicted"/>
<reference evidence="4" key="1">
    <citation type="journal article" date="2021" name="Nat. Commun.">
        <title>Genetic determinants of endophytism in the Arabidopsis root mycobiome.</title>
        <authorList>
            <person name="Mesny F."/>
            <person name="Miyauchi S."/>
            <person name="Thiergart T."/>
            <person name="Pickel B."/>
            <person name="Atanasova L."/>
            <person name="Karlsson M."/>
            <person name="Huettel B."/>
            <person name="Barry K.W."/>
            <person name="Haridas S."/>
            <person name="Chen C."/>
            <person name="Bauer D."/>
            <person name="Andreopoulos W."/>
            <person name="Pangilinan J."/>
            <person name="LaButti K."/>
            <person name="Riley R."/>
            <person name="Lipzen A."/>
            <person name="Clum A."/>
            <person name="Drula E."/>
            <person name="Henrissat B."/>
            <person name="Kohler A."/>
            <person name="Grigoriev I.V."/>
            <person name="Martin F.M."/>
            <person name="Hacquard S."/>
        </authorList>
    </citation>
    <scope>NUCLEOTIDE SEQUENCE</scope>
    <source>
        <strain evidence="4">MPI-CAGE-CH-0243</strain>
    </source>
</reference>
<sequence length="218" mass="25568">MYTQDRRREGERDVYSSVREDDTRYYAAPAGSVVSTRGRDPYEYPGGYQLAVSRLTPPSIDHWHELLTRQPRMPTPPEAEYESRRYDAVYEERRDLDRRRPLPPHRRGSSYSPPRRHEHEHDRDRDRGHDHSPTRRQRSKSPNHHRVAATVVGAIAGGLISNRVSKGSTITTVAGAVVGGLGGRQAEKMYDHHKHREFEEEERWERRQRERDQRGHYN</sequence>
<evidence type="ECO:0000256" key="2">
    <source>
        <dbReference type="ARBA" id="ARBA00023136"/>
    </source>
</evidence>